<organism evidence="1 2">
    <name type="scientific">candidate division MSBL1 archaeon SCGC-AAA259I09</name>
    <dbReference type="NCBI Taxonomy" id="1698267"/>
    <lineage>
        <taxon>Archaea</taxon>
        <taxon>Methanobacteriati</taxon>
        <taxon>Methanobacteriota</taxon>
        <taxon>candidate division MSBL1</taxon>
    </lineage>
</organism>
<accession>A0A133UR37</accession>
<name>A0A133UR37_9EURY</name>
<dbReference type="Proteomes" id="UP000070463">
    <property type="component" value="Unassembled WGS sequence"/>
</dbReference>
<dbReference type="AlphaFoldDB" id="A0A133UR37"/>
<proteinExistence type="predicted"/>
<evidence type="ECO:0000313" key="1">
    <source>
        <dbReference type="EMBL" id="KXA96600.1"/>
    </source>
</evidence>
<dbReference type="SUPFAM" id="SSF52317">
    <property type="entry name" value="Class I glutamine amidotransferase-like"/>
    <property type="match status" value="1"/>
</dbReference>
<protein>
    <recommendedName>
        <fullName evidence="3">ThuA-like domain-containing protein</fullName>
    </recommendedName>
</protein>
<gene>
    <name evidence="1" type="ORF">AKJ37_04865</name>
</gene>
<evidence type="ECO:0000313" key="2">
    <source>
        <dbReference type="Proteomes" id="UP000070463"/>
    </source>
</evidence>
<comment type="caution">
    <text evidence="1">The sequence shown here is derived from an EMBL/GenBank/DDBJ whole genome shotgun (WGS) entry which is preliminary data.</text>
</comment>
<evidence type="ECO:0008006" key="3">
    <source>
        <dbReference type="Google" id="ProtNLM"/>
    </source>
</evidence>
<keyword evidence="2" id="KW-1185">Reference proteome</keyword>
<dbReference type="EMBL" id="LHXR01000072">
    <property type="protein sequence ID" value="KXA96600.1"/>
    <property type="molecule type" value="Genomic_DNA"/>
</dbReference>
<sequence>MTAAVAFSLFSTLFLLSMQGVSARSVEIGATGSQHDNMQAVLDNLDYEYTEINKEDLSNYEEINQYDVIFVNCAEGLETAAEEAAETGSIEKFVEKGGFLYTSDFAYTFIEQCMPGYVDFIGKKGDAGNVEAEVVDSNLEQYLENDTISLYFDKDGWVPVDSIDEEVTTYVRGEVSWSEGSGDKPLVIGFDHGEGGVVYTSFHHAAQGKNAAALMEYLAELTISGGEDDGGLPLMWIGLGIIIVLLAIVLILRRKI</sequence>
<reference evidence="1 2" key="1">
    <citation type="journal article" date="2016" name="Sci. Rep.">
        <title>Metabolic traits of an uncultured archaeal lineage -MSBL1- from brine pools of the Red Sea.</title>
        <authorList>
            <person name="Mwirichia R."/>
            <person name="Alam I."/>
            <person name="Rashid M."/>
            <person name="Vinu M."/>
            <person name="Ba-Alawi W."/>
            <person name="Anthony Kamau A."/>
            <person name="Kamanda Ngugi D."/>
            <person name="Goker M."/>
            <person name="Klenk H.P."/>
            <person name="Bajic V."/>
            <person name="Stingl U."/>
        </authorList>
    </citation>
    <scope>NUCLEOTIDE SEQUENCE [LARGE SCALE GENOMIC DNA]</scope>
    <source>
        <strain evidence="1">SCGC-AAA259I09</strain>
    </source>
</reference>
<dbReference type="InterPro" id="IPR029062">
    <property type="entry name" value="Class_I_gatase-like"/>
</dbReference>